<proteinExistence type="predicted"/>
<dbReference type="EMBL" id="CP146369">
    <property type="protein sequence ID" value="WWT53812.1"/>
    <property type="molecule type" value="Genomic_DNA"/>
</dbReference>
<sequence>MATIGNSFLNLIDANRSTPEGAVLEVLAQTNPVLDDAWVIPCNNGNKHRHSIRTGLPSVSWGALYQGVPQSKGHTQSVEDTTGWLEQMSSVDERMLEVEAAKVNQLRLNEASGVLEAMSQEAAAGIFYHDTATTPEKFKGLGARYNSLANKNVISAGGSGSDNTSIWFVTWGDRFTSLIHPADAPGGLQRKDNGRQRVTDAAGNPYYVLEESFRWHLGLSVGDWRYNVRIPNIDVSEMQAGNVDLYKFLRKGYYALQSRRVARPGANLPDGEAAPRQAIYCNRDVLEALEALAQNAGASDNFVRLTPMEIAGQEVMTYRGIPIRETDALLNTEAAVA</sequence>
<gene>
    <name evidence="1" type="ORF">V8J38_11160</name>
</gene>
<dbReference type="InterPro" id="IPR048813">
    <property type="entry name" value="GP7-like"/>
</dbReference>
<dbReference type="NCBIfam" id="NF045672">
    <property type="entry name" value="MCP_gp7_epsi_15"/>
    <property type="match status" value="1"/>
</dbReference>
<accession>A0ABZ2ICQ1</accession>
<dbReference type="Pfam" id="PF20911">
    <property type="entry name" value="GP7"/>
    <property type="match status" value="1"/>
</dbReference>
<protein>
    <submittedName>
        <fullName evidence="1">Major capsid protein</fullName>
    </submittedName>
</protein>
<organism evidence="1 2">
    <name type="scientific">Brevundimonas olei</name>
    <dbReference type="NCBI Taxonomy" id="657642"/>
    <lineage>
        <taxon>Bacteria</taxon>
        <taxon>Pseudomonadati</taxon>
        <taxon>Pseudomonadota</taxon>
        <taxon>Alphaproteobacteria</taxon>
        <taxon>Caulobacterales</taxon>
        <taxon>Caulobacteraceae</taxon>
        <taxon>Brevundimonas</taxon>
    </lineage>
</organism>
<evidence type="ECO:0000313" key="1">
    <source>
        <dbReference type="EMBL" id="WWT53812.1"/>
    </source>
</evidence>
<dbReference type="RefSeq" id="WP_338575715.1">
    <property type="nucleotide sequence ID" value="NZ_CP146369.1"/>
</dbReference>
<dbReference type="Proteomes" id="UP001363460">
    <property type="component" value="Chromosome"/>
</dbReference>
<name>A0ABZ2ICQ1_9CAUL</name>
<evidence type="ECO:0000313" key="2">
    <source>
        <dbReference type="Proteomes" id="UP001363460"/>
    </source>
</evidence>
<keyword evidence="2" id="KW-1185">Reference proteome</keyword>
<reference evidence="1 2" key="1">
    <citation type="submission" date="2024-02" db="EMBL/GenBank/DDBJ databases">
        <title>Distribution and functional of Brevundimonas-related endobacteria within Verticillium dahliae.</title>
        <authorList>
            <person name="Zeng H."/>
        </authorList>
    </citation>
    <scope>NUCLEOTIDE SEQUENCE [LARGE SCALE GENOMIC DNA]</scope>
    <source>
        <strain evidence="1 2">TRM 44200</strain>
    </source>
</reference>